<feature type="compositionally biased region" description="Low complexity" evidence="1">
    <location>
        <begin position="207"/>
        <end position="235"/>
    </location>
</feature>
<keyword evidence="3" id="KW-1185">Reference proteome</keyword>
<proteinExistence type="predicted"/>
<dbReference type="EMBL" id="FOMD01000003">
    <property type="protein sequence ID" value="SFD19429.1"/>
    <property type="molecule type" value="Genomic_DNA"/>
</dbReference>
<organism evidence="2 3">
    <name type="scientific">Klenkia taihuensis</name>
    <dbReference type="NCBI Taxonomy" id="1225127"/>
    <lineage>
        <taxon>Bacteria</taxon>
        <taxon>Bacillati</taxon>
        <taxon>Actinomycetota</taxon>
        <taxon>Actinomycetes</taxon>
        <taxon>Geodermatophilales</taxon>
        <taxon>Geodermatophilaceae</taxon>
        <taxon>Klenkia</taxon>
    </lineage>
</organism>
<name>A0A1I1QBG2_9ACTN</name>
<dbReference type="AlphaFoldDB" id="A0A1I1QBG2"/>
<protein>
    <submittedName>
        <fullName evidence="2">Uncharacterized protein</fullName>
    </submittedName>
</protein>
<gene>
    <name evidence="2" type="ORF">SAMN05661030_2700</name>
</gene>
<evidence type="ECO:0000313" key="3">
    <source>
        <dbReference type="Proteomes" id="UP000199022"/>
    </source>
</evidence>
<sequence>MGVLSVGVLAVVLAGAPDANRSSTLALLSDQAVVDGAAQAAVLSLDVQLDGADGQPTSPPALEDGGDVEVTVTGQLRWELSVQLLPVNGEPGCAGEAGAMNGVVLDVASGAVVRSVAKCAPAQVIGAGQGPGAHRLAVAAAEGVGTEDVLGLLRIRVAQVPGGFSDLVDVPVRLVAEDGGADEGGRSTADDPGASVGEEPVGGGGSSSPAAPPVSGASPGVETAPGPGAAPEAGTSPPPAAEEPRAAETPVGDAPPSTGSDDAGEEPPAETGTSATEEPAPDPAS</sequence>
<reference evidence="3" key="1">
    <citation type="submission" date="2016-10" db="EMBL/GenBank/DDBJ databases">
        <authorList>
            <person name="Varghese N."/>
            <person name="Submissions S."/>
        </authorList>
    </citation>
    <scope>NUCLEOTIDE SEQUENCE [LARGE SCALE GENOMIC DNA]</scope>
    <source>
        <strain evidence="3">DSM 45962</strain>
    </source>
</reference>
<dbReference type="Proteomes" id="UP000199022">
    <property type="component" value="Unassembled WGS sequence"/>
</dbReference>
<dbReference type="STRING" id="1225127.SAMN05661030_2700"/>
<feature type="region of interest" description="Disordered" evidence="1">
    <location>
        <begin position="178"/>
        <end position="285"/>
    </location>
</feature>
<accession>A0A1I1QBG2</accession>
<evidence type="ECO:0000313" key="2">
    <source>
        <dbReference type="EMBL" id="SFD19429.1"/>
    </source>
</evidence>
<evidence type="ECO:0000256" key="1">
    <source>
        <dbReference type="SAM" id="MobiDB-lite"/>
    </source>
</evidence>